<dbReference type="Pfam" id="PF01715">
    <property type="entry name" value="IPPT"/>
    <property type="match status" value="1"/>
</dbReference>
<dbReference type="GO" id="GO:0006400">
    <property type="term" value="P:tRNA modification"/>
    <property type="evidence" value="ECO:0007669"/>
    <property type="project" value="TreeGrafter"/>
</dbReference>
<accession>A0AB34FLR7</accession>
<keyword evidence="5" id="KW-0819">tRNA processing</keyword>
<dbReference type="GO" id="GO:0052381">
    <property type="term" value="F:tRNA dimethylallyltransferase activity"/>
    <property type="evidence" value="ECO:0007669"/>
    <property type="project" value="UniProtKB-EC"/>
</dbReference>
<dbReference type="EC" id="2.5.1.75" evidence="5"/>
<organism evidence="8 9">
    <name type="scientific">Purpureocillium lavendulum</name>
    <dbReference type="NCBI Taxonomy" id="1247861"/>
    <lineage>
        <taxon>Eukaryota</taxon>
        <taxon>Fungi</taxon>
        <taxon>Dikarya</taxon>
        <taxon>Ascomycota</taxon>
        <taxon>Pezizomycotina</taxon>
        <taxon>Sordariomycetes</taxon>
        <taxon>Hypocreomycetidae</taxon>
        <taxon>Hypocreales</taxon>
        <taxon>Ophiocordycipitaceae</taxon>
        <taxon>Purpureocillium</taxon>
    </lineage>
</organism>
<dbReference type="Proteomes" id="UP001163105">
    <property type="component" value="Unassembled WGS sequence"/>
</dbReference>
<keyword evidence="4 6" id="KW-0067">ATP-binding</keyword>
<feature type="compositionally biased region" description="Acidic residues" evidence="7">
    <location>
        <begin position="268"/>
        <end position="283"/>
    </location>
</feature>
<keyword evidence="2 6" id="KW-0808">Transferase</keyword>
<evidence type="ECO:0000256" key="1">
    <source>
        <dbReference type="ARBA" id="ARBA00005842"/>
    </source>
</evidence>
<dbReference type="EMBL" id="JAQHRD010000006">
    <property type="protein sequence ID" value="KAJ6440062.1"/>
    <property type="molecule type" value="Genomic_DNA"/>
</dbReference>
<comment type="similarity">
    <text evidence="1 6">Belongs to the IPP transferase family.</text>
</comment>
<dbReference type="InterPro" id="IPR036236">
    <property type="entry name" value="Znf_C2H2_sf"/>
</dbReference>
<evidence type="ECO:0000256" key="3">
    <source>
        <dbReference type="ARBA" id="ARBA00022741"/>
    </source>
</evidence>
<evidence type="ECO:0000256" key="6">
    <source>
        <dbReference type="RuleBase" id="RU003785"/>
    </source>
</evidence>
<dbReference type="GO" id="GO:0005739">
    <property type="term" value="C:mitochondrion"/>
    <property type="evidence" value="ECO:0007669"/>
    <property type="project" value="TreeGrafter"/>
</dbReference>
<gene>
    <name evidence="8" type="primary">miaA</name>
    <name evidence="8" type="ORF">O9K51_07953</name>
</gene>
<dbReference type="PANTHER" id="PTHR11088:SF89">
    <property type="entry name" value="TRNA DIMETHYLALLYLTRANSFERASE"/>
    <property type="match status" value="1"/>
</dbReference>
<dbReference type="SUPFAM" id="SSF57667">
    <property type="entry name" value="beta-beta-alpha zinc fingers"/>
    <property type="match status" value="1"/>
</dbReference>
<evidence type="ECO:0000313" key="9">
    <source>
        <dbReference type="Proteomes" id="UP001163105"/>
    </source>
</evidence>
<dbReference type="NCBIfam" id="TIGR00174">
    <property type="entry name" value="miaA"/>
    <property type="match status" value="1"/>
</dbReference>
<proteinExistence type="inferred from homology"/>
<evidence type="ECO:0000313" key="8">
    <source>
        <dbReference type="EMBL" id="KAJ6440062.1"/>
    </source>
</evidence>
<reference evidence="8" key="1">
    <citation type="submission" date="2023-01" db="EMBL/GenBank/DDBJ databases">
        <title>The growth and conidiation of Purpureocillium lavendulum are regulated by nitrogen source and histone H3K14 acetylation.</title>
        <authorList>
            <person name="Tang P."/>
            <person name="Han J."/>
            <person name="Zhang C."/>
            <person name="Tang P."/>
            <person name="Qi F."/>
            <person name="Zhang K."/>
            <person name="Liang L."/>
        </authorList>
    </citation>
    <scope>NUCLEOTIDE SEQUENCE</scope>
    <source>
        <strain evidence="8">YMF1.00683</strain>
    </source>
</reference>
<evidence type="ECO:0000256" key="2">
    <source>
        <dbReference type="ARBA" id="ARBA00022679"/>
    </source>
</evidence>
<comment type="caution">
    <text evidence="8">The sequence shown here is derived from an EMBL/GenBank/DDBJ whole genome shotgun (WGS) entry which is preliminary data.</text>
</comment>
<dbReference type="PANTHER" id="PTHR11088">
    <property type="entry name" value="TRNA DIMETHYLALLYLTRANSFERASE"/>
    <property type="match status" value="1"/>
</dbReference>
<dbReference type="HAMAP" id="MF_00185">
    <property type="entry name" value="IPP_trans"/>
    <property type="match status" value="1"/>
</dbReference>
<feature type="region of interest" description="Disordered" evidence="7">
    <location>
        <begin position="883"/>
        <end position="909"/>
    </location>
</feature>
<evidence type="ECO:0000256" key="4">
    <source>
        <dbReference type="ARBA" id="ARBA00022840"/>
    </source>
</evidence>
<protein>
    <recommendedName>
        <fullName evidence="5">tRNA dimethylallyltransferase</fullName>
        <ecNumber evidence="5">2.5.1.75</ecNumber>
    </recommendedName>
</protein>
<evidence type="ECO:0000256" key="7">
    <source>
        <dbReference type="SAM" id="MobiDB-lite"/>
    </source>
</evidence>
<comment type="catalytic activity">
    <reaction evidence="5">
        <text>adenosine(37) in tRNA + dimethylallyl diphosphate = N(6)-dimethylallyladenosine(37) in tRNA + diphosphate</text>
        <dbReference type="Rhea" id="RHEA:26482"/>
        <dbReference type="Rhea" id="RHEA-COMP:10162"/>
        <dbReference type="Rhea" id="RHEA-COMP:10375"/>
        <dbReference type="ChEBI" id="CHEBI:33019"/>
        <dbReference type="ChEBI" id="CHEBI:57623"/>
        <dbReference type="ChEBI" id="CHEBI:74411"/>
        <dbReference type="ChEBI" id="CHEBI:74415"/>
        <dbReference type="EC" id="2.5.1.75"/>
    </reaction>
</comment>
<keyword evidence="3 6" id="KW-0547">Nucleotide-binding</keyword>
<feature type="compositionally biased region" description="Acidic residues" evidence="7">
    <location>
        <begin position="247"/>
        <end position="258"/>
    </location>
</feature>
<dbReference type="SUPFAM" id="SSF52540">
    <property type="entry name" value="P-loop containing nucleoside triphosphate hydrolases"/>
    <property type="match status" value="2"/>
</dbReference>
<dbReference type="InterPro" id="IPR027417">
    <property type="entry name" value="P-loop_NTPase"/>
</dbReference>
<dbReference type="InterPro" id="IPR039657">
    <property type="entry name" value="Dimethylallyltransferase"/>
</dbReference>
<sequence>MSGRGDDALELLVHALVAVAGHDETLVLELLGDVAGAGARHLDPRLGEEGAGAEHVDDIGSGVDGVEERVLEVERGRHVVDEAGGGVELRGAVLGLPDTEEADEEVLGEARVQHLADEEDVGGQGRLQHDGHVGRVEEADGVRAAGATLARRLDGDLDAEALEVDDGDEDEDGGEQVHDVGQVLPVEGLLQGTLLVGPGHEEVEEGDDGALELGAAAGVDGGRGEGLPHDGLADQLVEQDDNHAGDDELEDEEEDDAGAEVGGRAVEAGEDVDGGGTGGEDEGEELLGRLVELAVRLEVEVDVDHVGAGEELEDHARRDDGGDAQLHERTAVTGDDHAQPVQRVRVVRGDDAVQGHLAHDEEDEERQGRPHHLLVEGDLGLRLLDLGEERHERLDQVKESYYRRKRWRASASPFFRRNVATMAARKPVEPLLVVLGSTGTGKSDLAVELATRFGGEVINADAMQLYHGLPIITNKITPREQRGVPHHLLGHIGPDEAPWDVEDFKREATRVMAEIRARGNLPILVGGTQYYVDPLLFADVILDDVVHHDGGDDDTGKKTFPILEEPTDVLLEELRKCDPIMADRWHPNDRRKIQRSLEIFLHTGTPASRLYDEQRARRAAAAQEAGAKDASQAWEKLLFWVDADREVLRARLDARVDKMLDAGLLAEVRELYDFKRDKTAQGARLDMSKGIWQSIGYKQFEPYLAALDRAAGSGVDGQVSAADNHDGVDDDLEALKAKAIEDMKTATRRYANYQTRWIRLKQMRRLRDEGPAALRSLYLVDSTDAARFQDCVVAPAAEVAARFLAGDPLPDPVSLSDRARDVLSAAAAAAAGPDSPPVPETPARRTCDLCGTVCVTEQAWLRHVKGAAHRRVMKKRKKLALVPVETGGQEDERGATPPSSPDIGSLSHSSLLPCSSPPIPLLLNLGLDPLLEASPCDNLLHVGGQLADLLAPRLAVTLRDDDLAAAHVPEELPAGAAGELRLRLLVAGALGLEDLAQALGELGHLNTHERVVDAVARKDVAEAAGDDEGDLLGEDGRRGLLPRRAAAKVEARDEDVAGACQVAELGVVVLHAHLGHLLRRHVVLRLRLLAGSGGLGCGGCGLGPAQVLFGPGDEGLGLGDDLVQRILDAQRLVGLEVAAALADDDLADAFGLLVPAGAGDVSLEGAGGDDFGAGEICLGVRRAHAALEVAVTSADADLAGLEQAGSESNAGAAARGKSLRASFEQNLPVARLLGSVLLGERRGGNVEVDAVGNLGDRAVLGGLAEDLRGGSDIRRPRVGARHQVSPVDGNVLRLEVAQGRGYLDRVGSRDEGRERGQVKVERFGVGRAWIGTERILHQVLDALVGKPSVGTGILVHHG</sequence>
<evidence type="ECO:0000256" key="5">
    <source>
        <dbReference type="RuleBase" id="RU003783"/>
    </source>
</evidence>
<dbReference type="Gene3D" id="3.40.50.300">
    <property type="entry name" value="P-loop containing nucleotide triphosphate hydrolases"/>
    <property type="match status" value="1"/>
</dbReference>
<dbReference type="InterPro" id="IPR018022">
    <property type="entry name" value="IPT"/>
</dbReference>
<dbReference type="Gene3D" id="1.10.20.140">
    <property type="match status" value="1"/>
</dbReference>
<keyword evidence="9" id="KW-1185">Reference proteome</keyword>
<dbReference type="GO" id="GO:0005524">
    <property type="term" value="F:ATP binding"/>
    <property type="evidence" value="ECO:0007669"/>
    <property type="project" value="UniProtKB-KW"/>
</dbReference>
<name>A0AB34FLR7_9HYPO</name>
<feature type="region of interest" description="Disordered" evidence="7">
    <location>
        <begin position="241"/>
        <end position="283"/>
    </location>
</feature>